<proteinExistence type="predicted"/>
<evidence type="ECO:0008006" key="4">
    <source>
        <dbReference type="Google" id="ProtNLM"/>
    </source>
</evidence>
<reference evidence="2 3" key="1">
    <citation type="journal article" date="2014" name="Genome Announc.">
        <title>Draft Genome Sequence of the Boron-Tolerant and Moderately Halotolerant Bacterium Gracilibacillus boraciitolerans JCM 21714T.</title>
        <authorList>
            <person name="Ahmed I."/>
            <person name="Oshima K."/>
            <person name="Suda W."/>
            <person name="Kitamura K."/>
            <person name="Iida T."/>
            <person name="Ohmori Y."/>
            <person name="Fujiwara T."/>
            <person name="Hattori M."/>
            <person name="Ohkuma M."/>
        </authorList>
    </citation>
    <scope>NUCLEOTIDE SEQUENCE [LARGE SCALE GENOMIC DNA]</scope>
    <source>
        <strain evidence="2 3">JCM 21714</strain>
    </source>
</reference>
<evidence type="ECO:0000313" key="3">
    <source>
        <dbReference type="Proteomes" id="UP000019102"/>
    </source>
</evidence>
<keyword evidence="3" id="KW-1185">Reference proteome</keyword>
<organism evidence="2 3">
    <name type="scientific">Gracilibacillus boraciitolerans JCM 21714</name>
    <dbReference type="NCBI Taxonomy" id="1298598"/>
    <lineage>
        <taxon>Bacteria</taxon>
        <taxon>Bacillati</taxon>
        <taxon>Bacillota</taxon>
        <taxon>Bacilli</taxon>
        <taxon>Bacillales</taxon>
        <taxon>Bacillaceae</taxon>
        <taxon>Gracilibacillus</taxon>
    </lineage>
</organism>
<feature type="signal peptide" evidence="1">
    <location>
        <begin position="1"/>
        <end position="28"/>
    </location>
</feature>
<sequence length="117" mass="13125">MMKKFKILVLSFFTIAFLVGGGVSSVSAAEYNYSSSGKSFSKAWSSTPINTSTRTMKYGYNTSWINEDYTHTYHKNSTHTAYVKNTSKAQEKNARAGSYAKVEITHASGTVYYSYEY</sequence>
<dbReference type="Proteomes" id="UP000019102">
    <property type="component" value="Unassembled WGS sequence"/>
</dbReference>
<dbReference type="eggNOG" id="ENOG5030VKF">
    <property type="taxonomic scope" value="Bacteria"/>
</dbReference>
<accession>W4VMD7</accession>
<name>W4VMD7_9BACI</name>
<evidence type="ECO:0000313" key="2">
    <source>
        <dbReference type="EMBL" id="GAE94550.1"/>
    </source>
</evidence>
<feature type="chain" id="PRO_5004852061" description="Bacteriocin" evidence="1">
    <location>
        <begin position="29"/>
        <end position="117"/>
    </location>
</feature>
<dbReference type="EMBL" id="BAVS01000026">
    <property type="protein sequence ID" value="GAE94550.1"/>
    <property type="molecule type" value="Genomic_DNA"/>
</dbReference>
<gene>
    <name evidence="2" type="ORF">JCM21714_3713</name>
</gene>
<evidence type="ECO:0000256" key="1">
    <source>
        <dbReference type="SAM" id="SignalP"/>
    </source>
</evidence>
<protein>
    <recommendedName>
        <fullName evidence="4">Bacteriocin</fullName>
    </recommendedName>
</protein>
<comment type="caution">
    <text evidence="2">The sequence shown here is derived from an EMBL/GenBank/DDBJ whole genome shotgun (WGS) entry which is preliminary data.</text>
</comment>
<dbReference type="AlphaFoldDB" id="W4VMD7"/>
<keyword evidence="1" id="KW-0732">Signal</keyword>